<accession>A0AA37MCR5</accession>
<evidence type="ECO:0000313" key="17">
    <source>
        <dbReference type="Proteomes" id="UP001055108"/>
    </source>
</evidence>
<dbReference type="EMBL" id="BPQM01000153">
    <property type="protein sequence ID" value="GJD81690.1"/>
    <property type="molecule type" value="Genomic_DNA"/>
</dbReference>
<evidence type="ECO:0000256" key="12">
    <source>
        <dbReference type="ARBA" id="ARBA00041260"/>
    </source>
</evidence>
<keyword evidence="14" id="KW-0732">Signal</keyword>
<evidence type="ECO:0000256" key="10">
    <source>
        <dbReference type="ARBA" id="ARBA00023316"/>
    </source>
</evidence>
<dbReference type="GO" id="GO:0071555">
    <property type="term" value="P:cell wall organization"/>
    <property type="evidence" value="ECO:0007669"/>
    <property type="project" value="UniProtKB-KW"/>
</dbReference>
<evidence type="ECO:0000256" key="2">
    <source>
        <dbReference type="ARBA" id="ARBA00022475"/>
    </source>
</evidence>
<dbReference type="Proteomes" id="UP001055108">
    <property type="component" value="Unassembled WGS sequence"/>
</dbReference>
<dbReference type="SUPFAM" id="SSF51445">
    <property type="entry name" value="(Trans)glycosidases"/>
    <property type="match status" value="1"/>
</dbReference>
<comment type="function">
    <text evidence="11">Glucosidase involved in the degradation of cellulosic biomass. Active on lichenan.</text>
</comment>
<dbReference type="InterPro" id="IPR050386">
    <property type="entry name" value="Glycosyl_hydrolase_5"/>
</dbReference>
<evidence type="ECO:0000256" key="5">
    <source>
        <dbReference type="ARBA" id="ARBA00022968"/>
    </source>
</evidence>
<keyword evidence="6" id="KW-1133">Transmembrane helix</keyword>
<keyword evidence="17" id="KW-1185">Reference proteome</keyword>
<evidence type="ECO:0000256" key="11">
    <source>
        <dbReference type="ARBA" id="ARBA00037126"/>
    </source>
</evidence>
<keyword evidence="10" id="KW-0961">Cell wall biogenesis/degradation</keyword>
<evidence type="ECO:0000256" key="3">
    <source>
        <dbReference type="ARBA" id="ARBA00022692"/>
    </source>
</evidence>
<evidence type="ECO:0000256" key="13">
    <source>
        <dbReference type="RuleBase" id="RU361153"/>
    </source>
</evidence>
<keyword evidence="5" id="KW-0735">Signal-anchor</keyword>
<evidence type="ECO:0000256" key="14">
    <source>
        <dbReference type="SAM" id="SignalP"/>
    </source>
</evidence>
<evidence type="ECO:0000259" key="15">
    <source>
        <dbReference type="Pfam" id="PF00150"/>
    </source>
</evidence>
<feature type="chain" id="PRO_5041452497" description="Exo-1,3-beta-glucanase D" evidence="14">
    <location>
        <begin position="22"/>
        <end position="401"/>
    </location>
</feature>
<feature type="signal peptide" evidence="14">
    <location>
        <begin position="1"/>
        <end position="21"/>
    </location>
</feature>
<comment type="caution">
    <text evidence="16">The sequence shown here is derived from an EMBL/GenBank/DDBJ whole genome shotgun (WGS) entry which is preliminary data.</text>
</comment>
<feature type="domain" description="Glycoside hydrolase family 5" evidence="15">
    <location>
        <begin position="72"/>
        <end position="367"/>
    </location>
</feature>
<protein>
    <recommendedName>
        <fullName evidence="12">Exo-1,3-beta-glucanase D</fullName>
    </recommendedName>
</protein>
<keyword evidence="3" id="KW-0812">Transmembrane</keyword>
<proteinExistence type="inferred from homology"/>
<evidence type="ECO:0000256" key="7">
    <source>
        <dbReference type="ARBA" id="ARBA00023136"/>
    </source>
</evidence>
<name>A0AA37MCR5_9HYPH</name>
<evidence type="ECO:0000256" key="9">
    <source>
        <dbReference type="ARBA" id="ARBA00023295"/>
    </source>
</evidence>
<organism evidence="16 17">
    <name type="scientific">Methylobacterium gregans</name>
    <dbReference type="NCBI Taxonomy" id="374424"/>
    <lineage>
        <taxon>Bacteria</taxon>
        <taxon>Pseudomonadati</taxon>
        <taxon>Pseudomonadota</taxon>
        <taxon>Alphaproteobacteria</taxon>
        <taxon>Hyphomicrobiales</taxon>
        <taxon>Methylobacteriaceae</taxon>
        <taxon>Methylobacterium</taxon>
    </lineage>
</organism>
<sequence>MRALVLAALIGLSGLPAASQAADRAALCAAQGGAAQGGAAQGGAESGAADGVPASLVGRLARGFNLTGWIEGNDPRPPDPALLRRLLARGLTHVRLPFDGEHLMPALGAAGPAERLARLDGALRQLLDAGFTVSLDMHPGDRFGALHRAEPERALAMLDAAWSVLARRYARLAPDRLLFEVLNEPPNAQAWAGQLPRAVAALRVHAPTRILVVSPGGPQRVEALAALAPLDDPRLVYAVHFYDPMAFTHQGNDWGGADDPLRFLGGLPFPAAAGDPAVRAVAARLAREGRREAAAELAGQIRQPWTAEAIDRQFAPVGDWIARHRRPVIVNEFGALDTAALADRARWLAAVRGAAERRCIGWTHWDYADAFGFVTRRDGTERPVPALLDALIPPKAAGRAP</sequence>
<dbReference type="PANTHER" id="PTHR31297:SF34">
    <property type="entry name" value="GLUCAN 1,3-BETA-GLUCOSIDASE 2"/>
    <property type="match status" value="1"/>
</dbReference>
<dbReference type="Gene3D" id="3.20.20.80">
    <property type="entry name" value="Glycosidases"/>
    <property type="match status" value="1"/>
</dbReference>
<evidence type="ECO:0000313" key="16">
    <source>
        <dbReference type="EMBL" id="GJD81690.1"/>
    </source>
</evidence>
<reference evidence="16" key="1">
    <citation type="journal article" date="2016" name="Front. Microbiol.">
        <title>Genome Sequence of the Piezophilic, Mesophilic Sulfate-Reducing Bacterium Desulfovibrio indicus J2T.</title>
        <authorList>
            <person name="Cao J."/>
            <person name="Maignien L."/>
            <person name="Shao Z."/>
            <person name="Alain K."/>
            <person name="Jebbar M."/>
        </authorList>
    </citation>
    <scope>NUCLEOTIDE SEQUENCE</scope>
    <source>
        <strain evidence="16">NBRC 103626</strain>
    </source>
</reference>
<keyword evidence="2" id="KW-1003">Cell membrane</keyword>
<evidence type="ECO:0000256" key="4">
    <source>
        <dbReference type="ARBA" id="ARBA00022801"/>
    </source>
</evidence>
<dbReference type="AlphaFoldDB" id="A0AA37MCR5"/>
<dbReference type="GO" id="GO:0005576">
    <property type="term" value="C:extracellular region"/>
    <property type="evidence" value="ECO:0007669"/>
    <property type="project" value="TreeGrafter"/>
</dbReference>
<dbReference type="GO" id="GO:0009986">
    <property type="term" value="C:cell surface"/>
    <property type="evidence" value="ECO:0007669"/>
    <property type="project" value="TreeGrafter"/>
</dbReference>
<dbReference type="RefSeq" id="WP_238306919.1">
    <property type="nucleotide sequence ID" value="NZ_BPQM01000153.1"/>
</dbReference>
<comment type="similarity">
    <text evidence="13">Belongs to the glycosyl hydrolase 5 (cellulase A) family.</text>
</comment>
<dbReference type="InterPro" id="IPR001547">
    <property type="entry name" value="Glyco_hydro_5"/>
</dbReference>
<dbReference type="GO" id="GO:0005886">
    <property type="term" value="C:plasma membrane"/>
    <property type="evidence" value="ECO:0007669"/>
    <property type="project" value="UniProtKB-SubCell"/>
</dbReference>
<evidence type="ECO:0000256" key="1">
    <source>
        <dbReference type="ARBA" id="ARBA00004401"/>
    </source>
</evidence>
<keyword evidence="9 13" id="KW-0326">Glycosidase</keyword>
<dbReference type="PANTHER" id="PTHR31297">
    <property type="entry name" value="GLUCAN ENDO-1,6-BETA-GLUCOSIDASE B"/>
    <property type="match status" value="1"/>
</dbReference>
<comment type="subcellular location">
    <subcellularLocation>
        <location evidence="1">Cell membrane</location>
        <topology evidence="1">Single-pass type II membrane protein</topology>
    </subcellularLocation>
</comment>
<keyword evidence="4 13" id="KW-0378">Hydrolase</keyword>
<gene>
    <name evidence="16" type="primary">cel-3</name>
    <name evidence="16" type="ORF">NBEOAGPD_4944</name>
</gene>
<evidence type="ECO:0000256" key="6">
    <source>
        <dbReference type="ARBA" id="ARBA00022989"/>
    </source>
</evidence>
<dbReference type="InterPro" id="IPR017853">
    <property type="entry name" value="GH"/>
</dbReference>
<keyword evidence="8" id="KW-0325">Glycoprotein</keyword>
<dbReference type="GO" id="GO:0008422">
    <property type="term" value="F:beta-glucosidase activity"/>
    <property type="evidence" value="ECO:0007669"/>
    <property type="project" value="TreeGrafter"/>
</dbReference>
<dbReference type="GO" id="GO:0009251">
    <property type="term" value="P:glucan catabolic process"/>
    <property type="evidence" value="ECO:0007669"/>
    <property type="project" value="TreeGrafter"/>
</dbReference>
<keyword evidence="7" id="KW-0472">Membrane</keyword>
<dbReference type="Pfam" id="PF00150">
    <property type="entry name" value="Cellulase"/>
    <property type="match status" value="1"/>
</dbReference>
<reference evidence="16" key="2">
    <citation type="submission" date="2021-08" db="EMBL/GenBank/DDBJ databases">
        <authorList>
            <person name="Tani A."/>
            <person name="Ola A."/>
            <person name="Ogura Y."/>
            <person name="Katsura K."/>
            <person name="Hayashi T."/>
        </authorList>
    </citation>
    <scope>NUCLEOTIDE SEQUENCE</scope>
    <source>
        <strain evidence="16">NBRC 103626</strain>
    </source>
</reference>
<evidence type="ECO:0000256" key="8">
    <source>
        <dbReference type="ARBA" id="ARBA00023180"/>
    </source>
</evidence>